<dbReference type="VEuPathDB" id="FungiDB:PC110_g17361"/>
<dbReference type="EMBL" id="RCMK01000215">
    <property type="protein sequence ID" value="KAG2943599.1"/>
    <property type="molecule type" value="Genomic_DNA"/>
</dbReference>
<evidence type="ECO:0000256" key="1">
    <source>
        <dbReference type="SAM" id="MobiDB-lite"/>
    </source>
</evidence>
<organism evidence="2 3">
    <name type="scientific">Phytophthora cactorum</name>
    <dbReference type="NCBI Taxonomy" id="29920"/>
    <lineage>
        <taxon>Eukaryota</taxon>
        <taxon>Sar</taxon>
        <taxon>Stramenopiles</taxon>
        <taxon>Oomycota</taxon>
        <taxon>Peronosporomycetes</taxon>
        <taxon>Peronosporales</taxon>
        <taxon>Peronosporaceae</taxon>
        <taxon>Phytophthora</taxon>
    </lineage>
</organism>
<gene>
    <name evidence="2" type="ORF">PC117_g9424</name>
</gene>
<proteinExistence type="predicted"/>
<protein>
    <submittedName>
        <fullName evidence="2">Uncharacterized protein</fullName>
    </submittedName>
</protein>
<sequence length="425" mass="47211">MIPTTVLSTCMFPVALHQVPFQSSIQYSSKRHLPDGQLSAPCSNYPRPREAPFRITPGTVRTIKPKLQAKLQEQELFRCNRLASAFRKANVRQPRRLVSDTSPIPSTTTIDRELCSALSELVAKESLSLEDRISLWRKESNRDTRPNKALDPMWLDILLHGYHQRSTVADTPKRSVSRRFTSPRAPDRQSVRNHNSARSYGTALERSLAGGQASGTYLVLEIPVALRWGQLRFSPFGCVPKTDTDPAQEARLIHDVSYPGGSSINVRSTQEDSPTLEYESVRCLALRIEFLAHQHPHLTIKMLKGDVKSAFRLIPVSPGLAAYFAGSRRQLAIIDLALPFGWTGSPAHYGAFGGAISFLVSRESPNSMEPIASAVNVFFSYVWVDDHILLEVDHGNRLALAKAALRLGMLATLGPAAINEKHFLK</sequence>
<dbReference type="SUPFAM" id="SSF56672">
    <property type="entry name" value="DNA/RNA polymerases"/>
    <property type="match status" value="1"/>
</dbReference>
<name>A0A8T1DUW7_9STRA</name>
<reference evidence="2" key="1">
    <citation type="submission" date="2018-10" db="EMBL/GenBank/DDBJ databases">
        <title>Effector identification in a new, highly contiguous assembly of the strawberry crown rot pathogen Phytophthora cactorum.</title>
        <authorList>
            <person name="Armitage A.D."/>
            <person name="Nellist C.F."/>
            <person name="Bates H."/>
            <person name="Vickerstaff R.J."/>
            <person name="Harrison R.J."/>
        </authorList>
    </citation>
    <scope>NUCLEOTIDE SEQUENCE</scope>
    <source>
        <strain evidence="2">4040</strain>
    </source>
</reference>
<feature type="region of interest" description="Disordered" evidence="1">
    <location>
        <begin position="168"/>
        <end position="199"/>
    </location>
</feature>
<dbReference type="AlphaFoldDB" id="A0A8T1DUW7"/>
<dbReference type="InterPro" id="IPR043502">
    <property type="entry name" value="DNA/RNA_pol_sf"/>
</dbReference>
<evidence type="ECO:0000313" key="2">
    <source>
        <dbReference type="EMBL" id="KAG2943599.1"/>
    </source>
</evidence>
<comment type="caution">
    <text evidence="2">The sequence shown here is derived from an EMBL/GenBank/DDBJ whole genome shotgun (WGS) entry which is preliminary data.</text>
</comment>
<evidence type="ECO:0000313" key="3">
    <source>
        <dbReference type="Proteomes" id="UP000736787"/>
    </source>
</evidence>
<dbReference type="Proteomes" id="UP000736787">
    <property type="component" value="Unassembled WGS sequence"/>
</dbReference>
<accession>A0A8T1DUW7</accession>